<dbReference type="PROSITE" id="PS51635">
    <property type="entry name" value="PNPLA"/>
    <property type="match status" value="1"/>
</dbReference>
<dbReference type="GO" id="GO:0004806">
    <property type="term" value="F:triacylglycerol lipase activity"/>
    <property type="evidence" value="ECO:0007669"/>
    <property type="project" value="InterPro"/>
</dbReference>
<dbReference type="PANTHER" id="PTHR14226">
    <property type="entry name" value="NEUROPATHY TARGET ESTERASE/SWISS CHEESE D.MELANOGASTER"/>
    <property type="match status" value="1"/>
</dbReference>
<dbReference type="Gene3D" id="3.40.1090.10">
    <property type="entry name" value="Cytosolic phospholipase A2 catalytic domain"/>
    <property type="match status" value="1"/>
</dbReference>
<dbReference type="InterPro" id="IPR002641">
    <property type="entry name" value="PNPLA_dom"/>
</dbReference>
<dbReference type="OrthoDB" id="10049244at2759"/>
<reference evidence="7 8" key="1">
    <citation type="submission" date="2019-04" db="EMBL/GenBank/DDBJ databases">
        <title>Comparative genomics and transcriptomics to analyze fruiting body development in filamentous ascomycetes.</title>
        <authorList>
            <consortium name="DOE Joint Genome Institute"/>
            <person name="Lutkenhaus R."/>
            <person name="Traeger S."/>
            <person name="Breuer J."/>
            <person name="Kuo A."/>
            <person name="Lipzen A."/>
            <person name="Pangilinan J."/>
            <person name="Dilworth D."/>
            <person name="Sandor L."/>
            <person name="Poggeler S."/>
            <person name="Barry K."/>
            <person name="Grigoriev I.V."/>
            <person name="Nowrousian M."/>
        </authorList>
    </citation>
    <scope>NUCLEOTIDE SEQUENCE [LARGE SCALE GENOMIC DNA]</scope>
    <source>
        <strain evidence="7 8">CBS 389.68</strain>
    </source>
</reference>
<organism evidence="7 8">
    <name type="scientific">Ascodesmis nigricans</name>
    <dbReference type="NCBI Taxonomy" id="341454"/>
    <lineage>
        <taxon>Eukaryota</taxon>
        <taxon>Fungi</taxon>
        <taxon>Dikarya</taxon>
        <taxon>Ascomycota</taxon>
        <taxon>Pezizomycotina</taxon>
        <taxon>Pezizomycetes</taxon>
        <taxon>Pezizales</taxon>
        <taxon>Ascodesmidaceae</taxon>
        <taxon>Ascodesmis</taxon>
    </lineage>
</organism>
<dbReference type="SUPFAM" id="SSF52151">
    <property type="entry name" value="FabD/lysophospholipase-like"/>
    <property type="match status" value="1"/>
</dbReference>
<dbReference type="EMBL" id="ML220137">
    <property type="protein sequence ID" value="TGZ78827.1"/>
    <property type="molecule type" value="Genomic_DNA"/>
</dbReference>
<feature type="domain" description="PNPLA" evidence="6">
    <location>
        <begin position="156"/>
        <end position="341"/>
    </location>
</feature>
<dbReference type="PANTHER" id="PTHR14226:SF44">
    <property type="entry name" value="TRIACYLGLYCEROL LIPASE 3"/>
    <property type="match status" value="1"/>
</dbReference>
<dbReference type="InterPro" id="IPR021771">
    <property type="entry name" value="Triacylglycerol_lipase_N"/>
</dbReference>
<evidence type="ECO:0000313" key="8">
    <source>
        <dbReference type="Proteomes" id="UP000298138"/>
    </source>
</evidence>
<evidence type="ECO:0000313" key="7">
    <source>
        <dbReference type="EMBL" id="TGZ78827.1"/>
    </source>
</evidence>
<proteinExistence type="predicted"/>
<dbReference type="Proteomes" id="UP000298138">
    <property type="component" value="Unassembled WGS sequence"/>
</dbReference>
<dbReference type="GO" id="GO:0016042">
    <property type="term" value="P:lipid catabolic process"/>
    <property type="evidence" value="ECO:0007669"/>
    <property type="project" value="UniProtKB-KW"/>
</dbReference>
<dbReference type="InterPro" id="IPR050301">
    <property type="entry name" value="NTE"/>
</dbReference>
<comment type="caution">
    <text evidence="5">Lacks conserved residue(s) required for the propagation of feature annotation.</text>
</comment>
<accession>A0A4S2MSI3</accession>
<evidence type="ECO:0000256" key="1">
    <source>
        <dbReference type="ARBA" id="ARBA00002682"/>
    </source>
</evidence>
<keyword evidence="2" id="KW-0378">Hydrolase</keyword>
<protein>
    <submittedName>
        <fullName evidence="7">Patatin-like phospholipase</fullName>
    </submittedName>
</protein>
<comment type="function">
    <text evidence="1">Probable lipid hydrolase.</text>
</comment>
<evidence type="ECO:0000256" key="5">
    <source>
        <dbReference type="PROSITE-ProRule" id="PRU01161"/>
    </source>
</evidence>
<dbReference type="CDD" id="cd07229">
    <property type="entry name" value="Pat_TGL3_like"/>
    <property type="match status" value="1"/>
</dbReference>
<keyword evidence="3" id="KW-0442">Lipid degradation</keyword>
<evidence type="ECO:0000256" key="3">
    <source>
        <dbReference type="ARBA" id="ARBA00022963"/>
    </source>
</evidence>
<evidence type="ECO:0000259" key="6">
    <source>
        <dbReference type="PROSITE" id="PS51635"/>
    </source>
</evidence>
<keyword evidence="4" id="KW-0443">Lipid metabolism</keyword>
<dbReference type="GO" id="GO:0006641">
    <property type="term" value="P:triglyceride metabolic process"/>
    <property type="evidence" value="ECO:0007669"/>
    <property type="project" value="UniProtKB-ARBA"/>
</dbReference>
<evidence type="ECO:0000256" key="4">
    <source>
        <dbReference type="ARBA" id="ARBA00023098"/>
    </source>
</evidence>
<dbReference type="AlphaFoldDB" id="A0A4S2MSI3"/>
<dbReference type="InterPro" id="IPR016035">
    <property type="entry name" value="Acyl_Trfase/lysoPLipase"/>
</dbReference>
<evidence type="ECO:0000256" key="2">
    <source>
        <dbReference type="ARBA" id="ARBA00022801"/>
    </source>
</evidence>
<name>A0A4S2MSI3_9PEZI</name>
<gene>
    <name evidence="7" type="ORF">EX30DRAFT_309524</name>
</gene>
<dbReference type="Pfam" id="PF11815">
    <property type="entry name" value="DUF3336"/>
    <property type="match status" value="1"/>
</dbReference>
<dbReference type="Pfam" id="PF01734">
    <property type="entry name" value="Patatin"/>
    <property type="match status" value="1"/>
</dbReference>
<keyword evidence="8" id="KW-1185">Reference proteome</keyword>
<dbReference type="STRING" id="341454.A0A4S2MSI3"/>
<sequence length="504" mass="56617">MAVRAQKLYNSMKTKTTKQILQEQMAEATTYEEWYHAGLQLDAELGLDLWRQNPVSDDYDYKLIYHRLQHLMALKDSHDAMTLSNVLRSGLLRNLGGICSPKLYTQSHVGTKLLIEDYITAVSSAISYVTSLPAFTPQQTFSFISDTRQSFGRTTLVLQGGAIFGLCHLGVVKALHSHSLLPRIITGTGVGALIAALVCIHTDMDLPHFLSGSGIDLTAFASHPSQNSWTRKLHRLSESGYLLDISVVEECVRANVGDLTFEEAYHLTGRILNITVSTPPDSPLPSCVLNYLTAPHVLIRTAACASNAPTPPLFADVTLLCKTSSGKIVPFENTDKSSFEWRPYWTPSSQDPHTRIAELFNVNHFIVSQARPYLAPFLTRSPQSLPTRLLGMEISHLLRQADTVGLLPTTVRRFLVDEEIHGGTPESTILVTPRLEIGDWEWLLKNPEKEMVRYWVRKGERAVWDVLERIRVSGEVEGVLDRLYRGMQRGGRKERRGRRRRDSE</sequence>
<dbReference type="InParanoid" id="A0A4S2MSI3"/>